<gene>
    <name evidence="3" type="ordered locus">MROS_1120</name>
</gene>
<reference evidence="3 4" key="1">
    <citation type="journal article" date="2013" name="PLoS ONE">
        <title>Genomic analysis of Melioribacter roseus, facultatively anaerobic organotrophic bacterium representing a novel deep lineage within Bacteriodetes/Chlorobi group.</title>
        <authorList>
            <person name="Kadnikov V.V."/>
            <person name="Mardanov A.V."/>
            <person name="Podosokorskaya O.A."/>
            <person name="Gavrilov S.N."/>
            <person name="Kublanov I.V."/>
            <person name="Beletsky A.V."/>
            <person name="Bonch-Osmolovskaya E.A."/>
            <person name="Ravin N.V."/>
        </authorList>
    </citation>
    <scope>NUCLEOTIDE SEQUENCE [LARGE SCALE GENOMIC DNA]</scope>
    <source>
        <strain evidence="4">JCM 17771 / P3M-2</strain>
    </source>
</reference>
<dbReference type="PATRIC" id="fig|1191523.3.peg.1184"/>
<dbReference type="eggNOG" id="COG1408">
    <property type="taxonomic scope" value="Bacteria"/>
</dbReference>
<keyword evidence="1" id="KW-0472">Membrane</keyword>
<protein>
    <submittedName>
        <fullName evidence="3">Metallophosphoesterase</fullName>
    </submittedName>
</protein>
<dbReference type="Gene3D" id="3.60.21.10">
    <property type="match status" value="1"/>
</dbReference>
<dbReference type="InterPro" id="IPR051158">
    <property type="entry name" value="Metallophosphoesterase_sf"/>
</dbReference>
<feature type="transmembrane region" description="Helical" evidence="1">
    <location>
        <begin position="74"/>
        <end position="96"/>
    </location>
</feature>
<dbReference type="KEGG" id="mro:MROS_1120"/>
<dbReference type="AlphaFoldDB" id="I6ZQL0"/>
<dbReference type="OrthoDB" id="9780884at2"/>
<evidence type="ECO:0000256" key="1">
    <source>
        <dbReference type="SAM" id="Phobius"/>
    </source>
</evidence>
<dbReference type="InterPro" id="IPR029052">
    <property type="entry name" value="Metallo-depent_PP-like"/>
</dbReference>
<dbReference type="CDD" id="cd07385">
    <property type="entry name" value="MPP_YkuE_C"/>
    <property type="match status" value="1"/>
</dbReference>
<feature type="domain" description="Calcineurin-like phosphoesterase" evidence="2">
    <location>
        <begin position="160"/>
        <end position="326"/>
    </location>
</feature>
<dbReference type="InterPro" id="IPR004843">
    <property type="entry name" value="Calcineurin-like_PHP"/>
</dbReference>
<dbReference type="Proteomes" id="UP000009011">
    <property type="component" value="Chromosome"/>
</dbReference>
<accession>I6ZQL0</accession>
<sequence length="385" mass="43864">MKFTQMILFFGIVFAVYGLINYYIIRRLLSVVPEQYKGIALVVSLFVVLSYFVGRVLENYWISYLSDFLVWVGSFWIAIMFYSFLALLLVDLIRLINWAIPFLPEVLFKNPLKTKQYVALIISVFVIIMVGGGHITTRMIQIKKYNLHINKNAKHLKSLNIVMASDLHLGTINGSNFAYKVVDRINKLNPDIILFAGDIIDEDIEPVLKDNVGDALVRLKAKYGVYGITGNHEYIGGVNKAVEYLNNHNIKMIRDGYALIDDSFYVVGRDDRASSRFSDYKRKSLEEILSDVDKSLPVIMMDHQPFNLEEAQNNGVDLQLSGHTHNGQLWPLNYILKKIYELPWGYKMKGNTHYYVSCGVGGWGPPVRTGSAPEIVQIELNFTGD</sequence>
<dbReference type="HOGENOM" id="CLU_025443_0_0_10"/>
<evidence type="ECO:0000259" key="2">
    <source>
        <dbReference type="Pfam" id="PF00149"/>
    </source>
</evidence>
<feature type="transmembrane region" description="Helical" evidence="1">
    <location>
        <begin position="117"/>
        <end position="135"/>
    </location>
</feature>
<keyword evidence="1" id="KW-0812">Transmembrane</keyword>
<dbReference type="EMBL" id="CP003557">
    <property type="protein sequence ID" value="AFN74359.1"/>
    <property type="molecule type" value="Genomic_DNA"/>
</dbReference>
<keyword evidence="4" id="KW-1185">Reference proteome</keyword>
<dbReference type="RefSeq" id="WP_014855795.1">
    <property type="nucleotide sequence ID" value="NC_018178.1"/>
</dbReference>
<organism evidence="3 4">
    <name type="scientific">Melioribacter roseus (strain DSM 23840 / JCM 17771 / VKM B-2668 / P3M-2)</name>
    <dbReference type="NCBI Taxonomy" id="1191523"/>
    <lineage>
        <taxon>Bacteria</taxon>
        <taxon>Pseudomonadati</taxon>
        <taxon>Ignavibacteriota</taxon>
        <taxon>Ignavibacteria</taxon>
        <taxon>Ignavibacteriales</taxon>
        <taxon>Melioribacteraceae</taxon>
        <taxon>Melioribacter</taxon>
    </lineage>
</organism>
<dbReference type="PANTHER" id="PTHR31302:SF0">
    <property type="entry name" value="TRANSMEMBRANE PROTEIN WITH METALLOPHOSPHOESTERASE DOMAIN"/>
    <property type="match status" value="1"/>
</dbReference>
<dbReference type="Pfam" id="PF00149">
    <property type="entry name" value="Metallophos"/>
    <property type="match status" value="1"/>
</dbReference>
<dbReference type="GO" id="GO:0016787">
    <property type="term" value="F:hydrolase activity"/>
    <property type="evidence" value="ECO:0007669"/>
    <property type="project" value="InterPro"/>
</dbReference>
<name>I6ZQL0_MELRP</name>
<evidence type="ECO:0000313" key="4">
    <source>
        <dbReference type="Proteomes" id="UP000009011"/>
    </source>
</evidence>
<feature type="transmembrane region" description="Helical" evidence="1">
    <location>
        <begin position="36"/>
        <end position="54"/>
    </location>
</feature>
<keyword evidence="1" id="KW-1133">Transmembrane helix</keyword>
<evidence type="ECO:0000313" key="3">
    <source>
        <dbReference type="EMBL" id="AFN74359.1"/>
    </source>
</evidence>
<proteinExistence type="predicted"/>
<feature type="transmembrane region" description="Helical" evidence="1">
    <location>
        <begin position="6"/>
        <end position="24"/>
    </location>
</feature>
<dbReference type="PANTHER" id="PTHR31302">
    <property type="entry name" value="TRANSMEMBRANE PROTEIN WITH METALLOPHOSPHOESTERASE DOMAIN-RELATED"/>
    <property type="match status" value="1"/>
</dbReference>
<dbReference type="SUPFAM" id="SSF56300">
    <property type="entry name" value="Metallo-dependent phosphatases"/>
    <property type="match status" value="1"/>
</dbReference>
<dbReference type="STRING" id="1191523.MROS_1120"/>